<sequence>MLESPHGAMAFHHTGDVHTFEGETAVVARLGRGPACLWNLMFDRQRFDGHLYSRLGMGCRLSAAPLAAVLVLDGRMVAVADSAQ</sequence>
<dbReference type="SUPFAM" id="SSF51182">
    <property type="entry name" value="RmlC-like cupins"/>
    <property type="match status" value="1"/>
</dbReference>
<name>A0ABU9CQ12_9BURK</name>
<dbReference type="EMBL" id="JBBUTH010000010">
    <property type="protein sequence ID" value="MEK8052819.1"/>
    <property type="molecule type" value="Genomic_DNA"/>
</dbReference>
<organism evidence="1 2">
    <name type="scientific">Pseudaquabacterium inlustre</name>
    <dbReference type="NCBI Taxonomy" id="2984192"/>
    <lineage>
        <taxon>Bacteria</taxon>
        <taxon>Pseudomonadati</taxon>
        <taxon>Pseudomonadota</taxon>
        <taxon>Betaproteobacteria</taxon>
        <taxon>Burkholderiales</taxon>
        <taxon>Sphaerotilaceae</taxon>
        <taxon>Pseudaquabacterium</taxon>
    </lineage>
</organism>
<comment type="caution">
    <text evidence="1">The sequence shown here is derived from an EMBL/GenBank/DDBJ whole genome shotgun (WGS) entry which is preliminary data.</text>
</comment>
<protein>
    <submittedName>
        <fullName evidence="1">HutD family protein</fullName>
    </submittedName>
</protein>
<gene>
    <name evidence="1" type="ORF">AACH10_21390</name>
</gene>
<accession>A0ABU9CQ12</accession>
<proteinExistence type="predicted"/>
<dbReference type="InterPro" id="IPR011051">
    <property type="entry name" value="RmlC_Cupin_sf"/>
</dbReference>
<dbReference type="Pfam" id="PF05962">
    <property type="entry name" value="HutD"/>
    <property type="match status" value="1"/>
</dbReference>
<dbReference type="Proteomes" id="UP001365405">
    <property type="component" value="Unassembled WGS sequence"/>
</dbReference>
<dbReference type="InterPro" id="IPR010282">
    <property type="entry name" value="Uncharacterised_HutD/Ves"/>
</dbReference>
<keyword evidence="2" id="KW-1185">Reference proteome</keyword>
<dbReference type="RefSeq" id="WP_341412543.1">
    <property type="nucleotide sequence ID" value="NZ_JBBUTH010000010.1"/>
</dbReference>
<evidence type="ECO:0000313" key="1">
    <source>
        <dbReference type="EMBL" id="MEK8052819.1"/>
    </source>
</evidence>
<reference evidence="1 2" key="1">
    <citation type="submission" date="2024-04" db="EMBL/GenBank/DDBJ databases">
        <title>Novel species of the genus Ideonella isolated from streams.</title>
        <authorList>
            <person name="Lu H."/>
        </authorList>
    </citation>
    <scope>NUCLEOTIDE SEQUENCE [LARGE SCALE GENOMIC DNA]</scope>
    <source>
        <strain evidence="1 2">DXS22W</strain>
    </source>
</reference>
<evidence type="ECO:0000313" key="2">
    <source>
        <dbReference type="Proteomes" id="UP001365405"/>
    </source>
</evidence>